<evidence type="ECO:0000256" key="5">
    <source>
        <dbReference type="ARBA" id="ARBA00023157"/>
    </source>
</evidence>
<dbReference type="InterPro" id="IPR022352">
    <property type="entry name" value="Ins/IGF/rlx"/>
</dbReference>
<dbReference type="PROSITE" id="PS00262">
    <property type="entry name" value="INSULIN"/>
    <property type="match status" value="1"/>
</dbReference>
<evidence type="ECO:0000256" key="4">
    <source>
        <dbReference type="ARBA" id="ARBA00022729"/>
    </source>
</evidence>
<keyword evidence="3" id="KW-0165">Cleavage on pair of basic residues</keyword>
<dbReference type="PANTHER" id="PTHR13647">
    <property type="entry name" value="INSULIN-LIKE PEPTIDE 2-RELATED"/>
    <property type="match status" value="1"/>
</dbReference>
<keyword evidence="6" id="KW-0964">Secreted</keyword>
<dbReference type="Proteomes" id="UP001153292">
    <property type="component" value="Chromosome 1"/>
</dbReference>
<keyword evidence="5" id="KW-1015">Disulfide bond</keyword>
<evidence type="ECO:0000256" key="1">
    <source>
        <dbReference type="ARBA" id="ARBA00009034"/>
    </source>
</evidence>
<comment type="subunit">
    <text evidence="2">Heterodimer of a B chain and an A chain linked by two disulfide bonds.</text>
</comment>
<evidence type="ECO:0000313" key="8">
    <source>
        <dbReference type="EMBL" id="CAH0397385.1"/>
    </source>
</evidence>
<dbReference type="InterPro" id="IPR036438">
    <property type="entry name" value="Insulin-like_sf"/>
</dbReference>
<name>A0ABN8AXC7_CHISP</name>
<evidence type="ECO:0000313" key="9">
    <source>
        <dbReference type="Proteomes" id="UP001153292"/>
    </source>
</evidence>
<comment type="similarity">
    <text evidence="1 6">Belongs to the insulin family.</text>
</comment>
<protein>
    <recommendedName>
        <fullName evidence="7">Insulin-like domain-containing protein</fullName>
    </recommendedName>
</protein>
<evidence type="ECO:0000256" key="6">
    <source>
        <dbReference type="RuleBase" id="RU000406"/>
    </source>
</evidence>
<dbReference type="CDD" id="cd04366">
    <property type="entry name" value="IlGF_insulin_bombyxin_like"/>
    <property type="match status" value="1"/>
</dbReference>
<sequence>MCDPIFHRRLATLKMNAKPKFLVIAAIAAFATGSAHISGGGLLPLQATDPQIYCGRNLARALALLCYDESSASKRSDSASMYDGILPYYKNQELQMDWLWMTPHKAKSLMYHSRGKRYPGVVNECCDKACSIKELLTYC</sequence>
<dbReference type="InterPro" id="IPR022353">
    <property type="entry name" value="Insulin_CS"/>
</dbReference>
<dbReference type="InterPro" id="IPR016179">
    <property type="entry name" value="Insulin-like"/>
</dbReference>
<feature type="domain" description="Insulin-like" evidence="7">
    <location>
        <begin position="51"/>
        <end position="139"/>
    </location>
</feature>
<dbReference type="Pfam" id="PF00049">
    <property type="entry name" value="Insulin"/>
    <property type="match status" value="1"/>
</dbReference>
<dbReference type="SUPFAM" id="SSF56994">
    <property type="entry name" value="Insulin-like"/>
    <property type="match status" value="1"/>
</dbReference>
<evidence type="ECO:0000256" key="3">
    <source>
        <dbReference type="ARBA" id="ARBA00022685"/>
    </source>
</evidence>
<reference evidence="8" key="1">
    <citation type="submission" date="2021-12" db="EMBL/GenBank/DDBJ databases">
        <authorList>
            <person name="King R."/>
        </authorList>
    </citation>
    <scope>NUCLEOTIDE SEQUENCE</scope>
</reference>
<accession>A0ABN8AXC7</accession>
<evidence type="ECO:0000259" key="7">
    <source>
        <dbReference type="SMART" id="SM00078"/>
    </source>
</evidence>
<evidence type="ECO:0000256" key="2">
    <source>
        <dbReference type="ARBA" id="ARBA00011207"/>
    </source>
</evidence>
<dbReference type="SMART" id="SM00078">
    <property type="entry name" value="IlGF"/>
    <property type="match status" value="1"/>
</dbReference>
<dbReference type="EMBL" id="OU963894">
    <property type="protein sequence ID" value="CAH0397385.1"/>
    <property type="molecule type" value="Genomic_DNA"/>
</dbReference>
<dbReference type="PRINTS" id="PR00276">
    <property type="entry name" value="INSULINFAMLY"/>
</dbReference>
<dbReference type="PANTHER" id="PTHR13647:SF4">
    <property type="entry name" value="INSULIN-LIKE PEPTIDE 1-RELATED"/>
    <property type="match status" value="1"/>
</dbReference>
<organism evidence="8 9">
    <name type="scientific">Chilo suppressalis</name>
    <name type="common">Asiatic rice borer moth</name>
    <dbReference type="NCBI Taxonomy" id="168631"/>
    <lineage>
        <taxon>Eukaryota</taxon>
        <taxon>Metazoa</taxon>
        <taxon>Ecdysozoa</taxon>
        <taxon>Arthropoda</taxon>
        <taxon>Hexapoda</taxon>
        <taxon>Insecta</taxon>
        <taxon>Pterygota</taxon>
        <taxon>Neoptera</taxon>
        <taxon>Endopterygota</taxon>
        <taxon>Lepidoptera</taxon>
        <taxon>Glossata</taxon>
        <taxon>Ditrysia</taxon>
        <taxon>Pyraloidea</taxon>
        <taxon>Crambidae</taxon>
        <taxon>Crambinae</taxon>
        <taxon>Chilo</taxon>
    </lineage>
</organism>
<keyword evidence="9" id="KW-1185">Reference proteome</keyword>
<keyword evidence="4" id="KW-0732">Signal</keyword>
<proteinExistence type="inferred from homology"/>
<dbReference type="Gene3D" id="1.10.100.10">
    <property type="entry name" value="Insulin-like"/>
    <property type="match status" value="1"/>
</dbReference>
<comment type="subcellular location">
    <subcellularLocation>
        <location evidence="6">Secreted</location>
    </subcellularLocation>
</comment>
<gene>
    <name evidence="8" type="ORF">CHILSU_LOCUS455</name>
</gene>